<reference evidence="13" key="2">
    <citation type="submission" date="2017-12" db="EMBL/GenBank/DDBJ databases">
        <title>Genome sequence of the Bar-tailed Godwit (Limosa lapponica baueri).</title>
        <authorList>
            <person name="Lima N.C.B."/>
            <person name="Parody-Merino A.M."/>
            <person name="Battley P.F."/>
            <person name="Fidler A.E."/>
            <person name="Prosdocimi F."/>
        </authorList>
    </citation>
    <scope>NUCLEOTIDE SEQUENCE [LARGE SCALE GENOMIC DNA]</scope>
</reference>
<dbReference type="InterPro" id="IPR036961">
    <property type="entry name" value="Kinesin_motor_dom_sf"/>
</dbReference>
<dbReference type="Proteomes" id="UP000233556">
    <property type="component" value="Unassembled WGS sequence"/>
</dbReference>
<accession>A0A2I0T0P9</accession>
<keyword evidence="13" id="KW-1185">Reference proteome</keyword>
<keyword evidence="4 9" id="KW-0547">Nucleotide-binding</keyword>
<dbReference type="PROSITE" id="PS50067">
    <property type="entry name" value="KINESIN_MOTOR_2"/>
    <property type="match status" value="1"/>
</dbReference>
<gene>
    <name evidence="12" type="ORF">llap_22344</name>
</gene>
<evidence type="ECO:0000313" key="12">
    <source>
        <dbReference type="EMBL" id="PKU27352.1"/>
    </source>
</evidence>
<keyword evidence="7 9" id="KW-0505">Motor protein</keyword>
<comment type="similarity">
    <text evidence="9">Belongs to the TRAFAC class myosin-kinesin ATPase superfamily. Kinesin family.</text>
</comment>
<dbReference type="GO" id="GO:0007018">
    <property type="term" value="P:microtubule-based movement"/>
    <property type="evidence" value="ECO:0007669"/>
    <property type="project" value="InterPro"/>
</dbReference>
<dbReference type="Gene3D" id="3.40.850.10">
    <property type="entry name" value="Kinesin motor domain"/>
    <property type="match status" value="1"/>
</dbReference>
<evidence type="ECO:0000256" key="6">
    <source>
        <dbReference type="ARBA" id="ARBA00023054"/>
    </source>
</evidence>
<dbReference type="GO" id="GO:0090307">
    <property type="term" value="P:mitotic spindle assembly"/>
    <property type="evidence" value="ECO:0007669"/>
    <property type="project" value="TreeGrafter"/>
</dbReference>
<dbReference type="InterPro" id="IPR047149">
    <property type="entry name" value="KIF11-like"/>
</dbReference>
<evidence type="ECO:0000256" key="7">
    <source>
        <dbReference type="ARBA" id="ARBA00023175"/>
    </source>
</evidence>
<feature type="domain" description="Kinesin motor" evidence="11">
    <location>
        <begin position="1"/>
        <end position="151"/>
    </location>
</feature>
<feature type="compositionally biased region" description="Acidic residues" evidence="10">
    <location>
        <begin position="140"/>
        <end position="151"/>
    </location>
</feature>
<evidence type="ECO:0000256" key="4">
    <source>
        <dbReference type="ARBA" id="ARBA00022741"/>
    </source>
</evidence>
<evidence type="ECO:0000256" key="10">
    <source>
        <dbReference type="SAM" id="MobiDB-lite"/>
    </source>
</evidence>
<keyword evidence="2" id="KW-0963">Cytoplasm</keyword>
<evidence type="ECO:0000313" key="13">
    <source>
        <dbReference type="Proteomes" id="UP000233556"/>
    </source>
</evidence>
<organism evidence="12 13">
    <name type="scientific">Limosa lapponica baueri</name>
    <dbReference type="NCBI Taxonomy" id="1758121"/>
    <lineage>
        <taxon>Eukaryota</taxon>
        <taxon>Metazoa</taxon>
        <taxon>Chordata</taxon>
        <taxon>Craniata</taxon>
        <taxon>Vertebrata</taxon>
        <taxon>Euteleostomi</taxon>
        <taxon>Archelosauria</taxon>
        <taxon>Archosauria</taxon>
        <taxon>Dinosauria</taxon>
        <taxon>Saurischia</taxon>
        <taxon>Theropoda</taxon>
        <taxon>Coelurosauria</taxon>
        <taxon>Aves</taxon>
        <taxon>Neognathae</taxon>
        <taxon>Neoaves</taxon>
        <taxon>Charadriiformes</taxon>
        <taxon>Scolopacidae</taxon>
        <taxon>Limosa</taxon>
    </lineage>
</organism>
<dbReference type="EMBL" id="KZ528282">
    <property type="protein sequence ID" value="PKU27352.1"/>
    <property type="molecule type" value="Genomic_DNA"/>
</dbReference>
<dbReference type="GO" id="GO:0051231">
    <property type="term" value="P:spindle elongation"/>
    <property type="evidence" value="ECO:0007669"/>
    <property type="project" value="TreeGrafter"/>
</dbReference>
<feature type="region of interest" description="Disordered" evidence="10">
    <location>
        <begin position="102"/>
        <end position="151"/>
    </location>
</feature>
<dbReference type="PANTHER" id="PTHR47970">
    <property type="entry name" value="KINESIN-LIKE PROTEIN KIF11"/>
    <property type="match status" value="1"/>
</dbReference>
<protein>
    <submittedName>
        <fullName evidence="12">Kinesin-like protein kif20a</fullName>
    </submittedName>
</protein>
<evidence type="ECO:0000259" key="11">
    <source>
        <dbReference type="PROSITE" id="PS50067"/>
    </source>
</evidence>
<dbReference type="GO" id="GO:0008017">
    <property type="term" value="F:microtubule binding"/>
    <property type="evidence" value="ECO:0007669"/>
    <property type="project" value="InterPro"/>
</dbReference>
<name>A0A2I0T0P9_LIMLA</name>
<dbReference type="Pfam" id="PF00225">
    <property type="entry name" value="Kinesin"/>
    <property type="match status" value="1"/>
</dbReference>
<keyword evidence="8" id="KW-0206">Cytoskeleton</keyword>
<keyword evidence="3" id="KW-0597">Phosphoprotein</keyword>
<dbReference type="OrthoDB" id="2403182at2759"/>
<feature type="compositionally biased region" description="Polar residues" evidence="10">
    <location>
        <begin position="107"/>
        <end position="119"/>
    </location>
</feature>
<feature type="compositionally biased region" description="Polar residues" evidence="10">
    <location>
        <begin position="126"/>
        <end position="139"/>
    </location>
</feature>
<dbReference type="PANTHER" id="PTHR47970:SF29">
    <property type="entry name" value="KINESIN FAMILY MEMBER 20B"/>
    <property type="match status" value="1"/>
</dbReference>
<dbReference type="GO" id="GO:0008574">
    <property type="term" value="F:plus-end-directed microtubule motor activity"/>
    <property type="evidence" value="ECO:0007669"/>
    <property type="project" value="TreeGrafter"/>
</dbReference>
<keyword evidence="5 9" id="KW-0067">ATP-binding</keyword>
<evidence type="ECO:0000256" key="3">
    <source>
        <dbReference type="ARBA" id="ARBA00022553"/>
    </source>
</evidence>
<reference evidence="13" key="1">
    <citation type="submission" date="2017-11" db="EMBL/GenBank/DDBJ databases">
        <authorList>
            <person name="Lima N.C."/>
            <person name="Parody-Merino A.M."/>
            <person name="Battley P.F."/>
            <person name="Fidler A.E."/>
            <person name="Prosdocimi F."/>
        </authorList>
    </citation>
    <scope>NUCLEOTIDE SEQUENCE [LARGE SCALE GENOMIC DNA]</scope>
</reference>
<comment type="subcellular location">
    <subcellularLocation>
        <location evidence="1">Cytoplasm</location>
        <location evidence="1">Cytoskeleton</location>
        <location evidence="1">Spindle</location>
    </subcellularLocation>
</comment>
<dbReference type="InterPro" id="IPR027417">
    <property type="entry name" value="P-loop_NTPase"/>
</dbReference>
<sequence>MKQVVRDVLNGQNWLVYTYGITNSGKTHTIQGSNKDGGILPRSLAVIFNSVGDQLYQAMDLKPSFSNEVIWLDSRQVRQEEIKKQTMLRGGQWEEELLTPMKRSHSAESQLQATTSGSFDSGVAGLSSSSQLTNHSDISQAEDTDAEAEGL</sequence>
<evidence type="ECO:0000256" key="2">
    <source>
        <dbReference type="ARBA" id="ARBA00022490"/>
    </source>
</evidence>
<feature type="binding site" evidence="9">
    <location>
        <begin position="20"/>
        <end position="27"/>
    </location>
    <ligand>
        <name>ATP</name>
        <dbReference type="ChEBI" id="CHEBI:30616"/>
    </ligand>
</feature>
<dbReference type="GO" id="GO:0005634">
    <property type="term" value="C:nucleus"/>
    <property type="evidence" value="ECO:0007669"/>
    <property type="project" value="TreeGrafter"/>
</dbReference>
<evidence type="ECO:0000256" key="8">
    <source>
        <dbReference type="ARBA" id="ARBA00023212"/>
    </source>
</evidence>
<dbReference type="AlphaFoldDB" id="A0A2I0T0P9"/>
<keyword evidence="6" id="KW-0175">Coiled coil</keyword>
<proteinExistence type="inferred from homology"/>
<dbReference type="SUPFAM" id="SSF52540">
    <property type="entry name" value="P-loop containing nucleoside triphosphate hydrolases"/>
    <property type="match status" value="1"/>
</dbReference>
<dbReference type="GO" id="GO:0005876">
    <property type="term" value="C:spindle microtubule"/>
    <property type="evidence" value="ECO:0007669"/>
    <property type="project" value="TreeGrafter"/>
</dbReference>
<dbReference type="InterPro" id="IPR001752">
    <property type="entry name" value="Kinesin_motor_dom"/>
</dbReference>
<dbReference type="GO" id="GO:0072686">
    <property type="term" value="C:mitotic spindle"/>
    <property type="evidence" value="ECO:0007669"/>
    <property type="project" value="TreeGrafter"/>
</dbReference>
<dbReference type="GO" id="GO:0005524">
    <property type="term" value="F:ATP binding"/>
    <property type="evidence" value="ECO:0007669"/>
    <property type="project" value="UniProtKB-UniRule"/>
</dbReference>
<evidence type="ECO:0000256" key="5">
    <source>
        <dbReference type="ARBA" id="ARBA00022840"/>
    </source>
</evidence>
<evidence type="ECO:0000256" key="1">
    <source>
        <dbReference type="ARBA" id="ARBA00004186"/>
    </source>
</evidence>
<evidence type="ECO:0000256" key="9">
    <source>
        <dbReference type="PROSITE-ProRule" id="PRU00283"/>
    </source>
</evidence>